<proteinExistence type="predicted"/>
<protein>
    <submittedName>
        <fullName evidence="1">Uncharacterized protein</fullName>
    </submittedName>
</protein>
<evidence type="ECO:0000313" key="2">
    <source>
        <dbReference type="Proteomes" id="UP000587462"/>
    </source>
</evidence>
<evidence type="ECO:0000313" key="1">
    <source>
        <dbReference type="EMBL" id="NVK80251.1"/>
    </source>
</evidence>
<dbReference type="AlphaFoldDB" id="A0A7Y7E9B8"/>
<comment type="caution">
    <text evidence="1">The sequence shown here is derived from an EMBL/GenBank/DDBJ whole genome shotgun (WGS) entry which is preliminary data.</text>
</comment>
<dbReference type="RefSeq" id="WP_171083978.1">
    <property type="nucleotide sequence ID" value="NZ_BNBU01000008.1"/>
</dbReference>
<reference evidence="1 2" key="1">
    <citation type="submission" date="2020-04" db="EMBL/GenBank/DDBJ databases">
        <title>Draft Genome Sequence of Streptomyces morookaense DSM 40503, an 8-azaguanine-producing strain.</title>
        <authorList>
            <person name="Qi J."/>
            <person name="Gao J.-M."/>
        </authorList>
    </citation>
    <scope>NUCLEOTIDE SEQUENCE [LARGE SCALE GENOMIC DNA]</scope>
    <source>
        <strain evidence="1 2">DSM 40503</strain>
    </source>
</reference>
<gene>
    <name evidence="1" type="ORF">HG542_21675</name>
</gene>
<accession>A0A7Y7E9B8</accession>
<organism evidence="1 2">
    <name type="scientific">Streptomyces morookaense</name>
    <name type="common">Streptoverticillium morookaense</name>
    <dbReference type="NCBI Taxonomy" id="1970"/>
    <lineage>
        <taxon>Bacteria</taxon>
        <taxon>Bacillati</taxon>
        <taxon>Actinomycetota</taxon>
        <taxon>Actinomycetes</taxon>
        <taxon>Kitasatosporales</taxon>
        <taxon>Streptomycetaceae</taxon>
        <taxon>Streptomyces</taxon>
    </lineage>
</organism>
<name>A0A7Y7E9B8_STRMO</name>
<sequence>MTAHSSPSAFPAAEPAVEGPLRVLFRLGVTQTYFDASEDERSAVHPAILRAFDDLGERFGVRVLGTLDDDRLQTGAAGEWISYILADAPDLAAAVRVVDLLRETRIGSHRLWRYLRIDARVGRPLMFGNC</sequence>
<dbReference type="EMBL" id="JABBXF010000049">
    <property type="protein sequence ID" value="NVK80251.1"/>
    <property type="molecule type" value="Genomic_DNA"/>
</dbReference>
<dbReference type="Proteomes" id="UP000587462">
    <property type="component" value="Unassembled WGS sequence"/>
</dbReference>
<keyword evidence="2" id="KW-1185">Reference proteome</keyword>